<dbReference type="InterPro" id="IPR017853">
    <property type="entry name" value="GH"/>
</dbReference>
<accession>A0A1F5Z2H2</accession>
<organism evidence="2 3">
    <name type="scientific">Candidatus Glassbacteria bacterium RIFCSPLOWO2_12_FULL_58_11</name>
    <dbReference type="NCBI Taxonomy" id="1817867"/>
    <lineage>
        <taxon>Bacteria</taxon>
        <taxon>Candidatus Glassiibacteriota</taxon>
    </lineage>
</organism>
<dbReference type="PANTHER" id="PTHR43405">
    <property type="entry name" value="GLYCOSYL HYDROLASE DIGH"/>
    <property type="match status" value="1"/>
</dbReference>
<dbReference type="InterPro" id="IPR052177">
    <property type="entry name" value="Divisome_Glycosyl_Hydrolase"/>
</dbReference>
<evidence type="ECO:0000313" key="2">
    <source>
        <dbReference type="EMBL" id="OGG06553.1"/>
    </source>
</evidence>
<dbReference type="PANTHER" id="PTHR43405:SF1">
    <property type="entry name" value="GLYCOSYL HYDROLASE DIGH"/>
    <property type="match status" value="1"/>
</dbReference>
<evidence type="ECO:0000256" key="1">
    <source>
        <dbReference type="SAM" id="SignalP"/>
    </source>
</evidence>
<evidence type="ECO:0000313" key="3">
    <source>
        <dbReference type="Proteomes" id="UP000179129"/>
    </source>
</evidence>
<dbReference type="Gene3D" id="3.20.20.80">
    <property type="entry name" value="Glycosidases"/>
    <property type="match status" value="1"/>
</dbReference>
<feature type="signal peptide" evidence="1">
    <location>
        <begin position="1"/>
        <end position="23"/>
    </location>
</feature>
<dbReference type="Proteomes" id="UP000179129">
    <property type="component" value="Unassembled WGS sequence"/>
</dbReference>
<dbReference type="SUPFAM" id="SSF51445">
    <property type="entry name" value="(Trans)glycosidases"/>
    <property type="match status" value="1"/>
</dbReference>
<dbReference type="EMBL" id="MFIX01000025">
    <property type="protein sequence ID" value="OGG06553.1"/>
    <property type="molecule type" value="Genomic_DNA"/>
</dbReference>
<feature type="chain" id="PRO_5009522807" description="Glycosyl hydrolase-like 10 domain-containing protein" evidence="1">
    <location>
        <begin position="24"/>
        <end position="360"/>
    </location>
</feature>
<gene>
    <name evidence="2" type="ORF">A3F83_13120</name>
</gene>
<proteinExistence type="predicted"/>
<dbReference type="STRING" id="1817867.A3F83_13120"/>
<sequence length="360" mass="40293">MNSSRLIIALVLLYLPMAAQVPAAEIEVRGAYGGVQSFWDSGARLDDYGINAIFTGGHWLQPAQVARARAEGARVFAEFATLNGGEYVEKHPEAWPVDEKGERSPKADWFMGVCPTDPGFRAWRMNELREILRRLELDGVWMDYVHWHAQFEDPNPILPETCFCPGCLSAFQAATGARLPEGGTAEKARWILEHQENIWRDWRCSVVTGWARDIKEIIRQERPGALLGLFHAPWTDQDFGGARRKILGLDFGQLAGVVDVFSPMVYHGRMGRDPRWVGEYVAWLSESLRIKAGKFPKIWPIVQATDEPAAVSPQEFEEVLRRGASGAASGVMMFTASAVAHDPAKLETLKKVYLEWAGKK</sequence>
<protein>
    <recommendedName>
        <fullName evidence="4">Glycosyl hydrolase-like 10 domain-containing protein</fullName>
    </recommendedName>
</protein>
<reference evidence="2 3" key="1">
    <citation type="journal article" date="2016" name="Nat. Commun.">
        <title>Thousands of microbial genomes shed light on interconnected biogeochemical processes in an aquifer system.</title>
        <authorList>
            <person name="Anantharaman K."/>
            <person name="Brown C.T."/>
            <person name="Hug L.A."/>
            <person name="Sharon I."/>
            <person name="Castelle C.J."/>
            <person name="Probst A.J."/>
            <person name="Thomas B.C."/>
            <person name="Singh A."/>
            <person name="Wilkins M.J."/>
            <person name="Karaoz U."/>
            <person name="Brodie E.L."/>
            <person name="Williams K.H."/>
            <person name="Hubbard S.S."/>
            <person name="Banfield J.F."/>
        </authorList>
    </citation>
    <scope>NUCLEOTIDE SEQUENCE [LARGE SCALE GENOMIC DNA]</scope>
</reference>
<comment type="caution">
    <text evidence="2">The sequence shown here is derived from an EMBL/GenBank/DDBJ whole genome shotgun (WGS) entry which is preliminary data.</text>
</comment>
<dbReference type="AlphaFoldDB" id="A0A1F5Z2H2"/>
<evidence type="ECO:0008006" key="4">
    <source>
        <dbReference type="Google" id="ProtNLM"/>
    </source>
</evidence>
<name>A0A1F5Z2H2_9BACT</name>
<keyword evidence="1" id="KW-0732">Signal</keyword>